<accession>Q0V4H9</accession>
<evidence type="ECO:0000256" key="9">
    <source>
        <dbReference type="ARBA" id="ARBA00022801"/>
    </source>
</evidence>
<evidence type="ECO:0000256" key="6">
    <source>
        <dbReference type="ARBA" id="ARBA00022670"/>
    </source>
</evidence>
<organism evidence="18 19">
    <name type="scientific">Phaeosphaeria nodorum (strain SN15 / ATCC MYA-4574 / FGSC 10173)</name>
    <name type="common">Glume blotch fungus</name>
    <name type="synonym">Parastagonospora nodorum</name>
    <dbReference type="NCBI Taxonomy" id="321614"/>
    <lineage>
        <taxon>Eukaryota</taxon>
        <taxon>Fungi</taxon>
        <taxon>Dikarya</taxon>
        <taxon>Ascomycota</taxon>
        <taxon>Pezizomycotina</taxon>
        <taxon>Dothideomycetes</taxon>
        <taxon>Pleosporomycetidae</taxon>
        <taxon>Pleosporales</taxon>
        <taxon>Pleosporineae</taxon>
        <taxon>Phaeosphaeriaceae</taxon>
        <taxon>Parastagonospora</taxon>
    </lineage>
</organism>
<dbReference type="Pfam" id="PF00082">
    <property type="entry name" value="Peptidase_S8"/>
    <property type="match status" value="1"/>
</dbReference>
<dbReference type="PROSITE" id="PS51695">
    <property type="entry name" value="SEDOLISIN"/>
    <property type="match status" value="1"/>
</dbReference>
<keyword evidence="6" id="KW-0645">Protease</keyword>
<reference evidence="19" key="1">
    <citation type="journal article" date="2007" name="Plant Cell">
        <title>Dothideomycete-plant interactions illuminated by genome sequencing and EST analysis of the wheat pathogen Stagonospora nodorum.</title>
        <authorList>
            <person name="Hane J.K."/>
            <person name="Lowe R.G."/>
            <person name="Solomon P.S."/>
            <person name="Tan K.C."/>
            <person name="Schoch C.L."/>
            <person name="Spatafora J.W."/>
            <person name="Crous P.W."/>
            <person name="Kodira C."/>
            <person name="Birren B.W."/>
            <person name="Galagan J.E."/>
            <person name="Torriani S.F."/>
            <person name="McDonald B.A."/>
            <person name="Oliver R.P."/>
        </authorList>
    </citation>
    <scope>NUCLEOTIDE SEQUENCE [LARGE SCALE GENOMIC DNA]</scope>
    <source>
        <strain evidence="19">SN15 / ATCC MYA-4574 / FGSC 10173</strain>
    </source>
</reference>
<dbReference type="AlphaFoldDB" id="Q0V4H9"/>
<keyword evidence="13" id="KW-0865">Zymogen</keyword>
<dbReference type="InterPro" id="IPR050819">
    <property type="entry name" value="Tripeptidyl-peptidase_I"/>
</dbReference>
<dbReference type="InterPro" id="IPR015366">
    <property type="entry name" value="S53_propep"/>
</dbReference>
<evidence type="ECO:0000313" key="18">
    <source>
        <dbReference type="EMBL" id="EAT92580.2"/>
    </source>
</evidence>
<keyword evidence="12" id="KW-0843">Virulence</keyword>
<dbReference type="FunFam" id="3.40.50.200:FF:000015">
    <property type="entry name" value="Tripeptidyl peptidase A"/>
    <property type="match status" value="1"/>
</dbReference>
<dbReference type="GeneID" id="5967980"/>
<dbReference type="Pfam" id="PF09286">
    <property type="entry name" value="Pro-kuma_activ"/>
    <property type="match status" value="1"/>
</dbReference>
<protein>
    <recommendedName>
        <fullName evidence="4">tripeptidyl-peptidase II</fullName>
        <ecNumber evidence="4">3.4.14.10</ecNumber>
    </recommendedName>
</protein>
<dbReference type="SUPFAM" id="SSF54897">
    <property type="entry name" value="Protease propeptides/inhibitors"/>
    <property type="match status" value="1"/>
</dbReference>
<keyword evidence="14" id="KW-0325">Glycoprotein</keyword>
<dbReference type="VEuPathDB" id="FungiDB:JI435_010850"/>
<dbReference type="InterPro" id="IPR030400">
    <property type="entry name" value="Sedolisin_dom"/>
</dbReference>
<dbReference type="EMBL" id="CH445325">
    <property type="protein sequence ID" value="EAT92580.2"/>
    <property type="molecule type" value="Genomic_DNA"/>
</dbReference>
<dbReference type="CDD" id="cd11377">
    <property type="entry name" value="Pro-peptidase_S53"/>
    <property type="match status" value="1"/>
</dbReference>
<evidence type="ECO:0000313" key="19">
    <source>
        <dbReference type="Proteomes" id="UP000001055"/>
    </source>
</evidence>
<comment type="function">
    <text evidence="2">Secreted tripeptidyl-peptidase which degrades proteins at acidic pHs and is involved in virulence.</text>
</comment>
<keyword evidence="11 15" id="KW-0106">Calcium</keyword>
<dbReference type="CDD" id="cd04056">
    <property type="entry name" value="Peptidases_S53"/>
    <property type="match status" value="1"/>
</dbReference>
<feature type="domain" description="Peptidase S53" evidence="17">
    <location>
        <begin position="403"/>
        <end position="795"/>
    </location>
</feature>
<dbReference type="PANTHER" id="PTHR14218:SF39">
    <property type="entry name" value="PEPTIDASE S53 DOMAIN-CONTAINING PROTEIN"/>
    <property type="match status" value="1"/>
</dbReference>
<dbReference type="GO" id="GO:0008240">
    <property type="term" value="F:tripeptidyl-peptidase activity"/>
    <property type="evidence" value="ECO:0000318"/>
    <property type="project" value="GO_Central"/>
</dbReference>
<dbReference type="Proteomes" id="UP000001055">
    <property type="component" value="Unassembled WGS sequence"/>
</dbReference>
<dbReference type="KEGG" id="pno:SNOG_01085"/>
<evidence type="ECO:0000256" key="4">
    <source>
        <dbReference type="ARBA" id="ARBA00012462"/>
    </source>
</evidence>
<evidence type="ECO:0000256" key="13">
    <source>
        <dbReference type="ARBA" id="ARBA00023145"/>
    </source>
</evidence>
<dbReference type="EC" id="3.4.14.10" evidence="4"/>
<sequence length="807" mass="88738">MEDGPHRLRGESNGLCEALVLSRDIRRSRAPSPNTQTANKRKDTSAPAIKLSPDSVDSAWLLPTKRTCAQMEMHQSTCLNLNNASTDNTDADFWILPDFDDWELDAETHRKEATQGESHIAPLLQRAATSNRERLRARLEGDGWDFVGGKYGQGENFASQSEESVDEEFDVVVLPDGRHKLRRGVDFECHLKLDMHFTNAFIAAIVACNVLATPIARSPYAVKETHFVPDEWFKQERTQGQQKIQLQIGLKQGRFDELDRHLQEDNERYGQYLSAEEVNELVAPSSETHHLVHDWLQENGINVSDLGYSAAKDWIILHLPIEMVENLLDTEYHNYKHADGRIVSRTTRWSLPAHLHGHIDTIQPTTSFFRGAPRTWAHTTAQVPETSSRPDNASLAAVCDAKSLTPACFQTLYGTKGYKTKASSKNSIGFANYLDEVPIRPDAKLFLEKYRPEAVSQASSFTQVSVAGGPTQDGPLTDKQLADGKSYEANLNVQVIAGFAWNMSITAYSTAGRPPFQPETPGEVNNNEPYLVWLDFLAQQSFIPRVISTSYGEPEQSVPQAYAERVCRQFAQVGARGTSLFFPSGNSGVGRDGRCFTNDGQNRWQFKPIFPGGCPYVTTVGATMGLEEEVAAYVPPSNATGGGYFASGGGFSNYFPRPEWQESSVPQYVEKLGDTYKGLYNRSGRGYPDVAAQGIDFAFFYNGTEGLTGGTSAATPLAASIFALVNDALIAAGKPALGFLNPWLYKKGYKALNDVTKGSNRGCNTTGFAAGEGWDPVNGWGTPNFPKLVELALGEGYQDASSVETGV</sequence>
<dbReference type="InterPro" id="IPR036852">
    <property type="entry name" value="Peptidase_S8/S53_dom_sf"/>
</dbReference>
<evidence type="ECO:0000256" key="7">
    <source>
        <dbReference type="ARBA" id="ARBA00022723"/>
    </source>
</evidence>
<dbReference type="GO" id="GO:0005576">
    <property type="term" value="C:extracellular region"/>
    <property type="evidence" value="ECO:0007669"/>
    <property type="project" value="UniProtKB-SubCell"/>
</dbReference>
<keyword evidence="7 15" id="KW-0479">Metal-binding</keyword>
<keyword evidence="9" id="KW-0378">Hydrolase</keyword>
<evidence type="ECO:0000256" key="15">
    <source>
        <dbReference type="PROSITE-ProRule" id="PRU01032"/>
    </source>
</evidence>
<dbReference type="GO" id="GO:0004252">
    <property type="term" value="F:serine-type endopeptidase activity"/>
    <property type="evidence" value="ECO:0007669"/>
    <property type="project" value="InterPro"/>
</dbReference>
<dbReference type="SUPFAM" id="SSF52743">
    <property type="entry name" value="Subtilisin-like"/>
    <property type="match status" value="1"/>
</dbReference>
<dbReference type="Gene3D" id="3.40.50.200">
    <property type="entry name" value="Peptidase S8/S53 domain"/>
    <property type="match status" value="1"/>
</dbReference>
<proteinExistence type="predicted"/>
<keyword evidence="5" id="KW-0964">Secreted</keyword>
<dbReference type="PANTHER" id="PTHR14218">
    <property type="entry name" value="PROTEASE S8 TRIPEPTIDYL PEPTIDASE I CLN2"/>
    <property type="match status" value="1"/>
</dbReference>
<evidence type="ECO:0000256" key="5">
    <source>
        <dbReference type="ARBA" id="ARBA00022525"/>
    </source>
</evidence>
<evidence type="ECO:0000256" key="10">
    <source>
        <dbReference type="ARBA" id="ARBA00022825"/>
    </source>
</evidence>
<evidence type="ECO:0000256" key="16">
    <source>
        <dbReference type="SAM" id="MobiDB-lite"/>
    </source>
</evidence>
<evidence type="ECO:0000256" key="8">
    <source>
        <dbReference type="ARBA" id="ARBA00022729"/>
    </source>
</evidence>
<feature type="binding site" evidence="15">
    <location>
        <position position="755"/>
    </location>
    <ligand>
        <name>Ca(2+)</name>
        <dbReference type="ChEBI" id="CHEBI:29108"/>
    </ligand>
</feature>
<evidence type="ECO:0000256" key="3">
    <source>
        <dbReference type="ARBA" id="ARBA00004239"/>
    </source>
</evidence>
<dbReference type="GO" id="GO:0006508">
    <property type="term" value="P:proteolysis"/>
    <property type="evidence" value="ECO:0000318"/>
    <property type="project" value="GO_Central"/>
</dbReference>
<comment type="caution">
    <text evidence="15">Lacks conserved residue(s) required for the propagation of feature annotation.</text>
</comment>
<comment type="cofactor">
    <cofactor evidence="15">
        <name>Ca(2+)</name>
        <dbReference type="ChEBI" id="CHEBI:29108"/>
    </cofactor>
    <text evidence="15">Binds 1 Ca(2+) ion per subunit.</text>
</comment>
<evidence type="ECO:0000256" key="12">
    <source>
        <dbReference type="ARBA" id="ARBA00023026"/>
    </source>
</evidence>
<comment type="catalytic activity">
    <reaction evidence="1">
        <text>Release of an N-terminal tripeptide from a polypeptide.</text>
        <dbReference type="EC" id="3.4.14.10"/>
    </reaction>
</comment>
<dbReference type="GO" id="GO:0004175">
    <property type="term" value="F:endopeptidase activity"/>
    <property type="evidence" value="ECO:0000318"/>
    <property type="project" value="GO_Central"/>
</dbReference>
<feature type="binding site" evidence="15">
    <location>
        <position position="775"/>
    </location>
    <ligand>
        <name>Ca(2+)</name>
        <dbReference type="ChEBI" id="CHEBI:29108"/>
    </ligand>
</feature>
<dbReference type="SMART" id="SM00944">
    <property type="entry name" value="Pro-kuma_activ"/>
    <property type="match status" value="1"/>
</dbReference>
<evidence type="ECO:0000259" key="17">
    <source>
        <dbReference type="PROSITE" id="PS51695"/>
    </source>
</evidence>
<comment type="subcellular location">
    <subcellularLocation>
        <location evidence="3">Secreted</location>
        <location evidence="3">Extracellular space</location>
    </subcellularLocation>
</comment>
<dbReference type="InterPro" id="IPR000209">
    <property type="entry name" value="Peptidase_S8/S53_dom"/>
</dbReference>
<dbReference type="GO" id="GO:0046872">
    <property type="term" value="F:metal ion binding"/>
    <property type="evidence" value="ECO:0007669"/>
    <property type="project" value="UniProtKB-UniRule"/>
</dbReference>
<keyword evidence="10" id="KW-0720">Serine protease</keyword>
<keyword evidence="8" id="KW-0732">Signal</keyword>
<evidence type="ECO:0000256" key="1">
    <source>
        <dbReference type="ARBA" id="ARBA00001910"/>
    </source>
</evidence>
<dbReference type="VEuPathDB" id="FungiDB:JI435_300660"/>
<feature type="binding site" evidence="15">
    <location>
        <position position="773"/>
    </location>
    <ligand>
        <name>Ca(2+)</name>
        <dbReference type="ChEBI" id="CHEBI:29108"/>
    </ligand>
</feature>
<feature type="binding site" evidence="15">
    <location>
        <position position="754"/>
    </location>
    <ligand>
        <name>Ca(2+)</name>
        <dbReference type="ChEBI" id="CHEBI:29108"/>
    </ligand>
</feature>
<dbReference type="eggNOG" id="ENOG502QR6D">
    <property type="taxonomic scope" value="Eukaryota"/>
</dbReference>
<evidence type="ECO:0000256" key="14">
    <source>
        <dbReference type="ARBA" id="ARBA00023180"/>
    </source>
</evidence>
<dbReference type="InParanoid" id="Q0V4H9"/>
<dbReference type="HOGENOM" id="CLU_013783_3_0_1"/>
<gene>
    <name evidence="18" type="ORF">SNOG_01085</name>
</gene>
<dbReference type="RefSeq" id="XP_001791742.1">
    <property type="nucleotide sequence ID" value="XM_001791690.1"/>
</dbReference>
<name>Q0V4H9_PHANO</name>
<feature type="region of interest" description="Disordered" evidence="16">
    <location>
        <begin position="22"/>
        <end position="49"/>
    </location>
</feature>
<evidence type="ECO:0000256" key="2">
    <source>
        <dbReference type="ARBA" id="ARBA00002451"/>
    </source>
</evidence>
<evidence type="ECO:0000256" key="11">
    <source>
        <dbReference type="ARBA" id="ARBA00022837"/>
    </source>
</evidence>